<keyword evidence="3" id="KW-1185">Reference proteome</keyword>
<proteinExistence type="predicted"/>
<sequence length="215" mass="24011">MDDPRRDQPPFRVIVHGPKESSTLVATADAQQDVQGTSPNNASTPASSSSSRSDAARPPPFASRRNYRRHWHQRGGTDIEYNTVYRRSFLIWAIHNCIVVRSNAIVARWVAKNIEGIWNLMPPLYPGLYDNCQVVCLPIYKVAEIAAHHGNNISATNSSINGSANGSTNSTNVTLNYFYATDREELIVLAWRYHQSPAGVWFDAQGQLIRSDLND</sequence>
<dbReference type="AlphaFoldDB" id="A0A2L2TAK1"/>
<dbReference type="GeneID" id="37257432"/>
<feature type="compositionally biased region" description="Polar residues" evidence="1">
    <location>
        <begin position="20"/>
        <end position="37"/>
    </location>
</feature>
<dbReference type="KEGG" id="fvn:FVRRES_05793"/>
<dbReference type="OrthoDB" id="10550134at2759"/>
<protein>
    <submittedName>
        <fullName evidence="2">Uncharacterized protein</fullName>
    </submittedName>
</protein>
<feature type="compositionally biased region" description="Low complexity" evidence="1">
    <location>
        <begin position="38"/>
        <end position="53"/>
    </location>
</feature>
<evidence type="ECO:0000313" key="3">
    <source>
        <dbReference type="Proteomes" id="UP000245910"/>
    </source>
</evidence>
<dbReference type="EMBL" id="LN649230">
    <property type="protein sequence ID" value="CEI61357.1"/>
    <property type="molecule type" value="Genomic_DNA"/>
</dbReference>
<dbReference type="RefSeq" id="XP_025585077.1">
    <property type="nucleotide sequence ID" value="XM_025734251.2"/>
</dbReference>
<reference evidence="3" key="1">
    <citation type="submission" date="2014-10" db="EMBL/GenBank/DDBJ databases">
        <authorList>
            <person name="King R."/>
        </authorList>
    </citation>
    <scope>NUCLEOTIDE SEQUENCE [LARGE SCALE GENOMIC DNA]</scope>
    <source>
        <strain evidence="3">A3/5</strain>
    </source>
</reference>
<accession>A0A2L2TAK1</accession>
<dbReference type="Proteomes" id="UP000245910">
    <property type="component" value="Chromosome II"/>
</dbReference>
<evidence type="ECO:0000256" key="1">
    <source>
        <dbReference type="SAM" id="MobiDB-lite"/>
    </source>
</evidence>
<organism evidence="2 3">
    <name type="scientific">Fusarium venenatum</name>
    <dbReference type="NCBI Taxonomy" id="56646"/>
    <lineage>
        <taxon>Eukaryota</taxon>
        <taxon>Fungi</taxon>
        <taxon>Dikarya</taxon>
        <taxon>Ascomycota</taxon>
        <taxon>Pezizomycotina</taxon>
        <taxon>Sordariomycetes</taxon>
        <taxon>Hypocreomycetidae</taxon>
        <taxon>Hypocreales</taxon>
        <taxon>Nectriaceae</taxon>
        <taxon>Fusarium</taxon>
    </lineage>
</organism>
<name>A0A2L2TAK1_9HYPO</name>
<evidence type="ECO:0000313" key="2">
    <source>
        <dbReference type="EMBL" id="CEI61357.1"/>
    </source>
</evidence>
<feature type="region of interest" description="Disordered" evidence="1">
    <location>
        <begin position="1"/>
        <end position="69"/>
    </location>
</feature>